<dbReference type="EMBL" id="BONV01000008">
    <property type="protein sequence ID" value="GIG79279.1"/>
    <property type="molecule type" value="Genomic_DNA"/>
</dbReference>
<dbReference type="GO" id="GO:0000160">
    <property type="term" value="P:phosphorelay signal transduction system"/>
    <property type="evidence" value="ECO:0007669"/>
    <property type="project" value="InterPro"/>
</dbReference>
<keyword evidence="4" id="KW-0804">Transcription</keyword>
<keyword evidence="3 5" id="KW-0238">DNA-binding</keyword>
<dbReference type="PANTHER" id="PTHR47691:SF3">
    <property type="entry name" value="HTH-TYPE TRANSCRIPTIONAL REGULATOR RV0890C-RELATED"/>
    <property type="match status" value="1"/>
</dbReference>
<keyword evidence="2" id="KW-0805">Transcription regulation</keyword>
<accession>A0A8J3PSC1</accession>
<feature type="DNA-binding region" description="OmpR/PhoB-type" evidence="5">
    <location>
        <begin position="1"/>
        <end position="89"/>
    </location>
</feature>
<gene>
    <name evidence="7" type="ORF">Pka01_24060</name>
</gene>
<evidence type="ECO:0000256" key="5">
    <source>
        <dbReference type="PROSITE-ProRule" id="PRU01091"/>
    </source>
</evidence>
<reference evidence="7 8" key="1">
    <citation type="submission" date="2021-01" db="EMBL/GenBank/DDBJ databases">
        <title>Whole genome shotgun sequence of Planotetraspora kaengkrachanensis NBRC 104272.</title>
        <authorList>
            <person name="Komaki H."/>
            <person name="Tamura T."/>
        </authorList>
    </citation>
    <scope>NUCLEOTIDE SEQUENCE [LARGE SCALE GENOMIC DNA]</scope>
    <source>
        <strain evidence="7 8">NBRC 104272</strain>
    </source>
</reference>
<evidence type="ECO:0000259" key="6">
    <source>
        <dbReference type="PROSITE" id="PS51755"/>
    </source>
</evidence>
<dbReference type="AlphaFoldDB" id="A0A8J3PSC1"/>
<dbReference type="PRINTS" id="PR00364">
    <property type="entry name" value="DISEASERSIST"/>
</dbReference>
<dbReference type="GO" id="GO:0016887">
    <property type="term" value="F:ATP hydrolysis activity"/>
    <property type="evidence" value="ECO:0007669"/>
    <property type="project" value="InterPro"/>
</dbReference>
<dbReference type="Gene3D" id="1.10.10.10">
    <property type="entry name" value="Winged helix-like DNA-binding domain superfamily/Winged helix DNA-binding domain"/>
    <property type="match status" value="1"/>
</dbReference>
<dbReference type="FunFam" id="1.25.40.10:FF:000222">
    <property type="entry name" value="SARP family transcriptional regulator"/>
    <property type="match status" value="1"/>
</dbReference>
<dbReference type="Proteomes" id="UP000630097">
    <property type="component" value="Unassembled WGS sequence"/>
</dbReference>
<proteinExistence type="inferred from homology"/>
<dbReference type="GO" id="GO:0003677">
    <property type="term" value="F:DNA binding"/>
    <property type="evidence" value="ECO:0007669"/>
    <property type="project" value="UniProtKB-UniRule"/>
</dbReference>
<feature type="domain" description="OmpR/PhoB-type" evidence="6">
    <location>
        <begin position="1"/>
        <end position="89"/>
    </location>
</feature>
<name>A0A8J3PSC1_9ACTN</name>
<dbReference type="GO" id="GO:0006355">
    <property type="term" value="P:regulation of DNA-templated transcription"/>
    <property type="evidence" value="ECO:0007669"/>
    <property type="project" value="InterPro"/>
</dbReference>
<comment type="similarity">
    <text evidence="1">Belongs to the AfsR/DnrI/RedD regulatory family.</text>
</comment>
<protein>
    <submittedName>
        <fullName evidence="7">SARP family transcriptional regulator</fullName>
    </submittedName>
</protein>
<dbReference type="InterPro" id="IPR001867">
    <property type="entry name" value="OmpR/PhoB-type_DNA-bd"/>
</dbReference>
<dbReference type="SUPFAM" id="SSF46894">
    <property type="entry name" value="C-terminal effector domain of the bipartite response regulators"/>
    <property type="match status" value="1"/>
</dbReference>
<dbReference type="SMART" id="SM00862">
    <property type="entry name" value="Trans_reg_C"/>
    <property type="match status" value="1"/>
</dbReference>
<dbReference type="InterPro" id="IPR016032">
    <property type="entry name" value="Sig_transdc_resp-reg_C-effctor"/>
</dbReference>
<dbReference type="Pfam" id="PF00486">
    <property type="entry name" value="Trans_reg_C"/>
    <property type="match status" value="1"/>
</dbReference>
<dbReference type="InterPro" id="IPR027417">
    <property type="entry name" value="P-loop_NTPase"/>
</dbReference>
<keyword evidence="8" id="KW-1185">Reference proteome</keyword>
<dbReference type="InterPro" id="IPR011990">
    <property type="entry name" value="TPR-like_helical_dom_sf"/>
</dbReference>
<dbReference type="InterPro" id="IPR036388">
    <property type="entry name" value="WH-like_DNA-bd_sf"/>
</dbReference>
<dbReference type="RefSeq" id="WP_203882751.1">
    <property type="nucleotide sequence ID" value="NZ_BAABHH010000010.1"/>
</dbReference>
<evidence type="ECO:0000313" key="7">
    <source>
        <dbReference type="EMBL" id="GIG79279.1"/>
    </source>
</evidence>
<dbReference type="Gene3D" id="1.25.40.10">
    <property type="entry name" value="Tetratricopeptide repeat domain"/>
    <property type="match status" value="2"/>
</dbReference>
<dbReference type="PROSITE" id="PS51755">
    <property type="entry name" value="OMPR_PHOB"/>
    <property type="match status" value="1"/>
</dbReference>
<dbReference type="Pfam" id="PF25872">
    <property type="entry name" value="HTH_77"/>
    <property type="match status" value="1"/>
</dbReference>
<evidence type="ECO:0000256" key="3">
    <source>
        <dbReference type="ARBA" id="ARBA00023125"/>
    </source>
</evidence>
<evidence type="ECO:0000256" key="1">
    <source>
        <dbReference type="ARBA" id="ARBA00005820"/>
    </source>
</evidence>
<evidence type="ECO:0000256" key="2">
    <source>
        <dbReference type="ARBA" id="ARBA00023015"/>
    </source>
</evidence>
<sequence length="1080" mass="114719">MRFGILGQTEVWLEHGRPVPVGGPGLRALLGLLLLGAGRVVTGERLIDGLYGAEPPANATNALQAQVSRLRQQFGDLVVRHPAGYRLAVDPDDVDALRFERLAAEGRRALSSGDHHAAARLLREALGLWRGPALADVPDAPFAATEAARLEELRLDAAEDLADAALALGEHRDLLPELQQRVTAHPLRERSIGQLMRALYSGGRQAEALAAFEDTRRRLADELGADPSAELSAIHLAVLRSDPSLSPATAARRSMPAQLTTMVGRAEELRLIDALLDEARLVTLTGPGGTGKTRLAAEAAARRPGGVCFVELAPLGDGTDVPQTVLAALGLQETGLLAGSAPGRQAAPPDPLARLVAALSDRPPLLVLDNCEHVVEETARLADRLLAACPSLRVLATSREALGITGERLVPVPPLALPPSGGAGHALSYPAVELFVERARAVRPGFELDASITEDVLRVCRALDGLPLAIELAAARLRSMSATEIATRLGVAVGTGAETTPEPGDGSPADRFALLSRGSRTAQPRHRTLRAVVEWSWNLLDDTERALARRLTVFVGGATLNGAEQVCGVPGTDGVLASLVEKSLVEVVGDRYRMLDTIRAFCAERLVEAGEEERLHDAHSAYLLRFAETADVHLRRSEQLDWLRRLDDEHDNLHAAVRRAARSGDTARALRLLSASTGYWLLRGLRSEATGLARDLLARIGPQVPDGLDEEYALSALFVVWGDGHDAGLGPSMETALRMVDGLPTVPRQPYVYMVRAIVGGPPERGTVLEVPPGLLDADPWVSALVNFGSAFLQAFNGRLQEAEHQVVASVAAVRAVGDRWLLVTMLSALADLVTLRGDYGEVEAICNEALEFAEQLGAVLDVAEILSRRAGGRVRIGDDAGARADYERAAALARRAGAPEILAIAHLGLGEMARLHGDLGVARALFEKALAECTADSYAAEEARVRLFLALGWIAQMGNDAAEALAWHRRALATVVSDRDLSLAARVAEGLAGVALLHDDGERAALLLGVGTALRGSAPIGDPDAARVVARCRALLGDGVYDDVYERGTRLTAERMTAVTDAPEPALTVLARHLSAFGG</sequence>
<dbReference type="SUPFAM" id="SSF48452">
    <property type="entry name" value="TPR-like"/>
    <property type="match status" value="2"/>
</dbReference>
<dbReference type="InterPro" id="IPR058852">
    <property type="entry name" value="HTH_77"/>
</dbReference>
<dbReference type="InterPro" id="IPR049945">
    <property type="entry name" value="AAA_22"/>
</dbReference>
<dbReference type="InterPro" id="IPR005158">
    <property type="entry name" value="BTAD"/>
</dbReference>
<dbReference type="Pfam" id="PF13401">
    <property type="entry name" value="AAA_22"/>
    <property type="match status" value="1"/>
</dbReference>
<comment type="caution">
    <text evidence="7">The sequence shown here is derived from an EMBL/GenBank/DDBJ whole genome shotgun (WGS) entry which is preliminary data.</text>
</comment>
<dbReference type="CDD" id="cd15831">
    <property type="entry name" value="BTAD"/>
    <property type="match status" value="1"/>
</dbReference>
<dbReference type="SUPFAM" id="SSF52540">
    <property type="entry name" value="P-loop containing nucleoside triphosphate hydrolases"/>
    <property type="match status" value="1"/>
</dbReference>
<organism evidence="7 8">
    <name type="scientific">Planotetraspora kaengkrachanensis</name>
    <dbReference type="NCBI Taxonomy" id="575193"/>
    <lineage>
        <taxon>Bacteria</taxon>
        <taxon>Bacillati</taxon>
        <taxon>Actinomycetota</taxon>
        <taxon>Actinomycetes</taxon>
        <taxon>Streptosporangiales</taxon>
        <taxon>Streptosporangiaceae</taxon>
        <taxon>Planotetraspora</taxon>
    </lineage>
</organism>
<dbReference type="SMART" id="SM01043">
    <property type="entry name" value="BTAD"/>
    <property type="match status" value="1"/>
</dbReference>
<evidence type="ECO:0000313" key="8">
    <source>
        <dbReference type="Proteomes" id="UP000630097"/>
    </source>
</evidence>
<dbReference type="PANTHER" id="PTHR47691">
    <property type="entry name" value="REGULATOR-RELATED"/>
    <property type="match status" value="1"/>
</dbReference>
<evidence type="ECO:0000256" key="4">
    <source>
        <dbReference type="ARBA" id="ARBA00023163"/>
    </source>
</evidence>
<dbReference type="Pfam" id="PF03704">
    <property type="entry name" value="BTAD"/>
    <property type="match status" value="1"/>
</dbReference>